<organism evidence="2 3">
    <name type="scientific">Ciceribacter lividus</name>
    <dbReference type="NCBI Taxonomy" id="1197950"/>
    <lineage>
        <taxon>Bacteria</taxon>
        <taxon>Pseudomonadati</taxon>
        <taxon>Pseudomonadota</taxon>
        <taxon>Alphaproteobacteria</taxon>
        <taxon>Hyphomicrobiales</taxon>
        <taxon>Rhizobiaceae</taxon>
        <taxon>Ciceribacter</taxon>
    </lineage>
</organism>
<evidence type="ECO:0000313" key="3">
    <source>
        <dbReference type="Proteomes" id="UP000252582"/>
    </source>
</evidence>
<name>A0A6I7HPV5_9HYPH</name>
<feature type="transmembrane region" description="Helical" evidence="1">
    <location>
        <begin position="154"/>
        <end position="176"/>
    </location>
</feature>
<gene>
    <name evidence="2" type="ORF">DFR48_10393</name>
</gene>
<protein>
    <submittedName>
        <fullName evidence="2">DUF2975 family protein</fullName>
    </submittedName>
</protein>
<evidence type="ECO:0000313" key="2">
    <source>
        <dbReference type="EMBL" id="RCW27136.1"/>
    </source>
</evidence>
<feature type="transmembrane region" description="Helical" evidence="1">
    <location>
        <begin position="113"/>
        <end position="134"/>
    </location>
</feature>
<evidence type="ECO:0000256" key="1">
    <source>
        <dbReference type="SAM" id="Phobius"/>
    </source>
</evidence>
<dbReference type="RefSeq" id="WP_114362410.1">
    <property type="nucleotide sequence ID" value="NZ_QPIX01000003.1"/>
</dbReference>
<reference evidence="2 3" key="1">
    <citation type="submission" date="2018-07" db="EMBL/GenBank/DDBJ databases">
        <title>Genomic Encyclopedia of Type Strains, Phase IV (KMG-IV): sequencing the most valuable type-strain genomes for metagenomic binning, comparative biology and taxonomic classification.</title>
        <authorList>
            <person name="Goeker M."/>
        </authorList>
    </citation>
    <scope>NUCLEOTIDE SEQUENCE [LARGE SCALE GENOMIC DNA]</scope>
    <source>
        <strain evidence="2 3">DSM 25528</strain>
    </source>
</reference>
<keyword evidence="1" id="KW-0472">Membrane</keyword>
<dbReference type="Pfam" id="PF11188">
    <property type="entry name" value="DUF2975"/>
    <property type="match status" value="1"/>
</dbReference>
<dbReference type="Proteomes" id="UP000252582">
    <property type="component" value="Unassembled WGS sequence"/>
</dbReference>
<accession>A0A6I7HPV5</accession>
<dbReference type="EMBL" id="QPIX01000003">
    <property type="protein sequence ID" value="RCW27136.1"/>
    <property type="molecule type" value="Genomic_DNA"/>
</dbReference>
<keyword evidence="3" id="KW-1185">Reference proteome</keyword>
<proteinExistence type="predicted"/>
<feature type="transmembrane region" description="Helical" evidence="1">
    <location>
        <begin position="18"/>
        <end position="39"/>
    </location>
</feature>
<keyword evidence="1" id="KW-0812">Transmembrane</keyword>
<feature type="transmembrane region" description="Helical" evidence="1">
    <location>
        <begin position="65"/>
        <end position="92"/>
    </location>
</feature>
<comment type="caution">
    <text evidence="2">The sequence shown here is derived from an EMBL/GenBank/DDBJ whole genome shotgun (WGS) entry which is preliminary data.</text>
</comment>
<dbReference type="AlphaFoldDB" id="A0A6I7HPV5"/>
<dbReference type="InterPro" id="IPR021354">
    <property type="entry name" value="DUF2975"/>
</dbReference>
<keyword evidence="1" id="KW-1133">Transmembrane helix</keyword>
<sequence length="184" mass="19737">MALSPHVRVKSISRKMKLLIVLAAAGFVSGSAYLTWIFVFDIGRLKELVIHYPLSGIEPVTLTSYALGGLAIIASANAILIGTAIWTLWTMFDHFEKGEIFAGRSGVLLRRTGYLALIGGFSGLLSRTLAVLVATYENPLGQTMLSIGISSTDIGLLILAGLLFVLGHIMVIATGIEEDNRSFV</sequence>